<dbReference type="InterPro" id="IPR001247">
    <property type="entry name" value="ExoRNase_PH_dom1"/>
</dbReference>
<reference evidence="10" key="1">
    <citation type="submission" date="2023-08" db="EMBL/GenBank/DDBJ databases">
        <authorList>
            <person name="Chen Y."/>
            <person name="Shah S."/>
            <person name="Dougan E. K."/>
            <person name="Thang M."/>
            <person name="Chan C."/>
        </authorList>
    </citation>
    <scope>NUCLEOTIDE SEQUENCE</scope>
</reference>
<dbReference type="GO" id="GO:0034473">
    <property type="term" value="P:U1 snRNA 3'-end processing"/>
    <property type="evidence" value="ECO:0007669"/>
    <property type="project" value="TreeGrafter"/>
</dbReference>
<comment type="subcellular location">
    <subcellularLocation>
        <location evidence="2">Cytoplasm</location>
    </subcellularLocation>
    <subcellularLocation>
        <location evidence="1">Nucleus</location>
    </subcellularLocation>
</comment>
<gene>
    <name evidence="10" type="ORF">EVOR1521_LOCUS3377</name>
</gene>
<keyword evidence="11" id="KW-1185">Reference proteome</keyword>
<evidence type="ECO:0000256" key="5">
    <source>
        <dbReference type="ARBA" id="ARBA00022884"/>
    </source>
</evidence>
<dbReference type="InterPro" id="IPR020568">
    <property type="entry name" value="Ribosomal_Su5_D2-typ_SF"/>
</dbReference>
<dbReference type="GO" id="GO:0071035">
    <property type="term" value="P:nuclear polyadenylation-dependent rRNA catabolic process"/>
    <property type="evidence" value="ECO:0007669"/>
    <property type="project" value="TreeGrafter"/>
</dbReference>
<dbReference type="GO" id="GO:0071028">
    <property type="term" value="P:nuclear mRNA surveillance"/>
    <property type="evidence" value="ECO:0007669"/>
    <property type="project" value="TreeGrafter"/>
</dbReference>
<dbReference type="GO" id="GO:0034475">
    <property type="term" value="P:U4 snRNA 3'-end processing"/>
    <property type="evidence" value="ECO:0007669"/>
    <property type="project" value="TreeGrafter"/>
</dbReference>
<keyword evidence="7" id="KW-0175">Coiled coil</keyword>
<sequence length="392" mass="41991">MAVPLSKCELEFAVQALRAENVRVDGRALTAYRRLGIRFGASHGEAGVNFGPTRAWAVCSGEIIKPPPSRPNEGRISFHVEFGPLASPNFEVGRPSAQAISVGNFVERLLRGSRAIDAEALCIVGGQKVWSIRVDVRALDDDGNLSDVCAIAALCSLLHFRKADVEVTGDSARAFSTEERAPVPLSVHHLPVPVTFALFPGAAGKNGEPAWVLDPNRLEEAAMGGSLCIAVNQHGELCGVHKPGGMPVEFAMVQHCLELAVTKAKEITRRINAELEADLAKRQAARKNVHEQFNQASLLTVDWTESTVEEEQPKASENLDLLEDDGRDLEAELQAVAEEAAELEAQLEAAAQSEIAALAEGQATLPAEGSAGEDLSAAVVKRKRKKKIRPAA</sequence>
<organism evidence="10 11">
    <name type="scientific">Effrenium voratum</name>
    <dbReference type="NCBI Taxonomy" id="2562239"/>
    <lineage>
        <taxon>Eukaryota</taxon>
        <taxon>Sar</taxon>
        <taxon>Alveolata</taxon>
        <taxon>Dinophyceae</taxon>
        <taxon>Suessiales</taxon>
        <taxon>Symbiodiniaceae</taxon>
        <taxon>Effrenium</taxon>
    </lineage>
</organism>
<comment type="caution">
    <text evidence="10">The sequence shown here is derived from an EMBL/GenBank/DDBJ whole genome shotgun (WGS) entry which is preliminary data.</text>
</comment>
<dbReference type="PANTHER" id="PTHR11097:SF14">
    <property type="entry name" value="EXOSOME COMPLEX COMPONENT RRP45"/>
    <property type="match status" value="1"/>
</dbReference>
<dbReference type="GO" id="GO:0000176">
    <property type="term" value="C:nuclear exosome (RNase complex)"/>
    <property type="evidence" value="ECO:0007669"/>
    <property type="project" value="TreeGrafter"/>
</dbReference>
<dbReference type="InterPro" id="IPR027408">
    <property type="entry name" value="PNPase/RNase_PH_dom_sf"/>
</dbReference>
<dbReference type="GO" id="GO:0034476">
    <property type="term" value="P:U5 snRNA 3'-end processing"/>
    <property type="evidence" value="ECO:0007669"/>
    <property type="project" value="TreeGrafter"/>
</dbReference>
<dbReference type="InterPro" id="IPR033100">
    <property type="entry name" value="Rrp45"/>
</dbReference>
<protein>
    <recommendedName>
        <fullName evidence="12">Exosome complex component RRP45</fullName>
    </recommendedName>
</protein>
<dbReference type="InterPro" id="IPR036345">
    <property type="entry name" value="ExoRNase_PH_dom2_sf"/>
</dbReference>
<dbReference type="Proteomes" id="UP001178507">
    <property type="component" value="Unassembled WGS sequence"/>
</dbReference>
<evidence type="ECO:0008006" key="12">
    <source>
        <dbReference type="Google" id="ProtNLM"/>
    </source>
</evidence>
<proteinExistence type="inferred from homology"/>
<evidence type="ECO:0000256" key="2">
    <source>
        <dbReference type="ARBA" id="ARBA00004496"/>
    </source>
</evidence>
<dbReference type="InterPro" id="IPR015847">
    <property type="entry name" value="ExoRNase_PH_dom2"/>
</dbReference>
<dbReference type="EMBL" id="CAUJNA010000204">
    <property type="protein sequence ID" value="CAJ1373610.1"/>
    <property type="molecule type" value="Genomic_DNA"/>
</dbReference>
<feature type="domain" description="Exoribonuclease phosphorolytic" evidence="9">
    <location>
        <begin position="189"/>
        <end position="261"/>
    </location>
</feature>
<feature type="domain" description="Exoribonuclease phosphorolytic" evidence="8">
    <location>
        <begin position="32"/>
        <end position="161"/>
    </location>
</feature>
<dbReference type="GO" id="GO:0000467">
    <property type="term" value="P:exonucleolytic trimming to generate mature 3'-end of 5.8S rRNA from tricistronic rRNA transcript (SSU-rRNA, 5.8S rRNA, LSU-rRNA)"/>
    <property type="evidence" value="ECO:0007669"/>
    <property type="project" value="TreeGrafter"/>
</dbReference>
<keyword evidence="4" id="KW-0963">Cytoplasm</keyword>
<keyword evidence="5" id="KW-0694">RNA-binding</keyword>
<dbReference type="GO" id="GO:0016075">
    <property type="term" value="P:rRNA catabolic process"/>
    <property type="evidence" value="ECO:0007669"/>
    <property type="project" value="TreeGrafter"/>
</dbReference>
<name>A0AA36HQR4_9DINO</name>
<evidence type="ECO:0000256" key="3">
    <source>
        <dbReference type="ARBA" id="ARBA00006678"/>
    </source>
</evidence>
<evidence type="ECO:0000313" key="10">
    <source>
        <dbReference type="EMBL" id="CAJ1373610.1"/>
    </source>
</evidence>
<evidence type="ECO:0000313" key="11">
    <source>
        <dbReference type="Proteomes" id="UP001178507"/>
    </source>
</evidence>
<evidence type="ECO:0000259" key="9">
    <source>
        <dbReference type="Pfam" id="PF03725"/>
    </source>
</evidence>
<dbReference type="AlphaFoldDB" id="A0AA36HQR4"/>
<dbReference type="GO" id="GO:0071038">
    <property type="term" value="P:TRAMP-dependent tRNA surveillance pathway"/>
    <property type="evidence" value="ECO:0007669"/>
    <property type="project" value="TreeGrafter"/>
</dbReference>
<evidence type="ECO:0000256" key="6">
    <source>
        <dbReference type="ARBA" id="ARBA00023242"/>
    </source>
</evidence>
<dbReference type="GO" id="GO:0000177">
    <property type="term" value="C:cytoplasmic exosome (RNase complex)"/>
    <property type="evidence" value="ECO:0007669"/>
    <property type="project" value="TreeGrafter"/>
</dbReference>
<evidence type="ECO:0000259" key="8">
    <source>
        <dbReference type="Pfam" id="PF01138"/>
    </source>
</evidence>
<dbReference type="Pfam" id="PF01138">
    <property type="entry name" value="RNase_PH"/>
    <property type="match status" value="1"/>
</dbReference>
<dbReference type="Gene3D" id="3.30.230.70">
    <property type="entry name" value="GHMP Kinase, N-terminal domain"/>
    <property type="match status" value="1"/>
</dbReference>
<dbReference type="InterPro" id="IPR050590">
    <property type="entry name" value="Exosome_comp_Rrp42_subfam"/>
</dbReference>
<dbReference type="GO" id="GO:0035925">
    <property type="term" value="F:mRNA 3'-UTR AU-rich region binding"/>
    <property type="evidence" value="ECO:0007669"/>
    <property type="project" value="TreeGrafter"/>
</dbReference>
<dbReference type="SUPFAM" id="SSF54211">
    <property type="entry name" value="Ribosomal protein S5 domain 2-like"/>
    <property type="match status" value="1"/>
</dbReference>
<evidence type="ECO:0000256" key="1">
    <source>
        <dbReference type="ARBA" id="ARBA00004123"/>
    </source>
</evidence>
<dbReference type="SUPFAM" id="SSF55666">
    <property type="entry name" value="Ribonuclease PH domain 2-like"/>
    <property type="match status" value="1"/>
</dbReference>
<keyword evidence="6" id="KW-0539">Nucleus</keyword>
<comment type="similarity">
    <text evidence="3">Belongs to the RNase PH family.</text>
</comment>
<dbReference type="PANTHER" id="PTHR11097">
    <property type="entry name" value="EXOSOME COMPLEX EXONUCLEASE RIBOSOMAL RNA PROCESSING PROTEIN"/>
    <property type="match status" value="1"/>
</dbReference>
<feature type="coiled-coil region" evidence="7">
    <location>
        <begin position="319"/>
        <end position="353"/>
    </location>
</feature>
<dbReference type="Pfam" id="PF03725">
    <property type="entry name" value="RNase_PH_C"/>
    <property type="match status" value="1"/>
</dbReference>
<dbReference type="CDD" id="cd11368">
    <property type="entry name" value="RNase_PH_RRP45"/>
    <property type="match status" value="1"/>
</dbReference>
<evidence type="ECO:0000256" key="7">
    <source>
        <dbReference type="SAM" id="Coils"/>
    </source>
</evidence>
<accession>A0AA36HQR4</accession>
<evidence type="ECO:0000256" key="4">
    <source>
        <dbReference type="ARBA" id="ARBA00022490"/>
    </source>
</evidence>